<proteinExistence type="predicted"/>
<protein>
    <submittedName>
        <fullName evidence="1">Uncharacterized protein</fullName>
    </submittedName>
</protein>
<reference evidence="1" key="2">
    <citation type="submission" date="2025-09" db="UniProtKB">
        <authorList>
            <consortium name="Ensembl"/>
        </authorList>
    </citation>
    <scope>IDENTIFICATION</scope>
</reference>
<accession>A0A3Q3NR81</accession>
<reference evidence="1" key="1">
    <citation type="submission" date="2025-08" db="UniProtKB">
        <authorList>
            <consortium name="Ensembl"/>
        </authorList>
    </citation>
    <scope>IDENTIFICATION</scope>
</reference>
<dbReference type="AlphaFoldDB" id="A0A3Q3NR81"/>
<dbReference type="Proteomes" id="UP000261660">
    <property type="component" value="Unplaced"/>
</dbReference>
<name>A0A3Q3NR81_9LABR</name>
<evidence type="ECO:0000313" key="1">
    <source>
        <dbReference type="Ensembl" id="ENSLBEP00000038345.1"/>
    </source>
</evidence>
<sequence>MRNETCLSLHLCCMKSAFVEFCELAFQGLISLFVTLQCIWVSNPRYKETIHSFPPPSVLSTVLYLQLCTGQGLACCSLVADVIAGFSAACFIPLPRSVSTLPLFHSLPLSL</sequence>
<dbReference type="Ensembl" id="ENSLBET00000039919.1">
    <property type="protein sequence ID" value="ENSLBEP00000038345.1"/>
    <property type="gene ID" value="ENSLBEG00000028579.1"/>
</dbReference>
<dbReference type="InParanoid" id="A0A3Q3NR81"/>
<organism evidence="1 2">
    <name type="scientific">Labrus bergylta</name>
    <name type="common">ballan wrasse</name>
    <dbReference type="NCBI Taxonomy" id="56723"/>
    <lineage>
        <taxon>Eukaryota</taxon>
        <taxon>Metazoa</taxon>
        <taxon>Chordata</taxon>
        <taxon>Craniata</taxon>
        <taxon>Vertebrata</taxon>
        <taxon>Euteleostomi</taxon>
        <taxon>Actinopterygii</taxon>
        <taxon>Neopterygii</taxon>
        <taxon>Teleostei</taxon>
        <taxon>Neoteleostei</taxon>
        <taxon>Acanthomorphata</taxon>
        <taxon>Eupercaria</taxon>
        <taxon>Labriformes</taxon>
        <taxon>Labridae</taxon>
        <taxon>Labrus</taxon>
    </lineage>
</organism>
<evidence type="ECO:0000313" key="2">
    <source>
        <dbReference type="Proteomes" id="UP000261660"/>
    </source>
</evidence>
<keyword evidence="2" id="KW-1185">Reference proteome</keyword>